<keyword evidence="3" id="KW-0805">Transcription regulation</keyword>
<evidence type="ECO:0000256" key="1">
    <source>
        <dbReference type="ARBA" id="ARBA00004123"/>
    </source>
</evidence>
<keyword evidence="2" id="KW-0479">Metal-binding</keyword>
<dbReference type="GO" id="GO:0006351">
    <property type="term" value="P:DNA-templated transcription"/>
    <property type="evidence" value="ECO:0007669"/>
    <property type="project" value="InterPro"/>
</dbReference>
<protein>
    <recommendedName>
        <fullName evidence="8">Zn(2)-C6 fungal-type domain-containing protein</fullName>
    </recommendedName>
</protein>
<name>A0A2T2NE57_CORCC</name>
<dbReference type="InterPro" id="IPR051089">
    <property type="entry name" value="prtT"/>
</dbReference>
<dbReference type="InterPro" id="IPR001138">
    <property type="entry name" value="Zn2Cys6_DnaBD"/>
</dbReference>
<organism evidence="9 10">
    <name type="scientific">Corynespora cassiicola Philippines</name>
    <dbReference type="NCBI Taxonomy" id="1448308"/>
    <lineage>
        <taxon>Eukaryota</taxon>
        <taxon>Fungi</taxon>
        <taxon>Dikarya</taxon>
        <taxon>Ascomycota</taxon>
        <taxon>Pezizomycotina</taxon>
        <taxon>Dothideomycetes</taxon>
        <taxon>Pleosporomycetidae</taxon>
        <taxon>Pleosporales</taxon>
        <taxon>Corynesporascaceae</taxon>
        <taxon>Corynespora</taxon>
    </lineage>
</organism>
<dbReference type="OrthoDB" id="3365636at2759"/>
<dbReference type="PROSITE" id="PS50048">
    <property type="entry name" value="ZN2_CY6_FUNGAL_2"/>
    <property type="match status" value="1"/>
</dbReference>
<dbReference type="SMART" id="SM00066">
    <property type="entry name" value="GAL4"/>
    <property type="match status" value="1"/>
</dbReference>
<evidence type="ECO:0000256" key="5">
    <source>
        <dbReference type="ARBA" id="ARBA00023163"/>
    </source>
</evidence>
<dbReference type="GO" id="GO:0000976">
    <property type="term" value="F:transcription cis-regulatory region binding"/>
    <property type="evidence" value="ECO:0007669"/>
    <property type="project" value="TreeGrafter"/>
</dbReference>
<dbReference type="GO" id="GO:0000981">
    <property type="term" value="F:DNA-binding transcription factor activity, RNA polymerase II-specific"/>
    <property type="evidence" value="ECO:0007669"/>
    <property type="project" value="InterPro"/>
</dbReference>
<dbReference type="SUPFAM" id="SSF57701">
    <property type="entry name" value="Zn2/Cys6 DNA-binding domain"/>
    <property type="match status" value="1"/>
</dbReference>
<dbReference type="AlphaFoldDB" id="A0A2T2NE57"/>
<evidence type="ECO:0000256" key="7">
    <source>
        <dbReference type="SAM" id="Phobius"/>
    </source>
</evidence>
<comment type="subcellular location">
    <subcellularLocation>
        <location evidence="1">Nucleus</location>
    </subcellularLocation>
</comment>
<evidence type="ECO:0000313" key="9">
    <source>
        <dbReference type="EMBL" id="PSN63318.1"/>
    </source>
</evidence>
<dbReference type="PANTHER" id="PTHR31845:SF39">
    <property type="entry name" value="TRANSCRIPTION FACTOR PBCR-RELATED"/>
    <property type="match status" value="1"/>
</dbReference>
<dbReference type="EMBL" id="KZ678140">
    <property type="protein sequence ID" value="PSN63318.1"/>
    <property type="molecule type" value="Genomic_DNA"/>
</dbReference>
<evidence type="ECO:0000256" key="6">
    <source>
        <dbReference type="ARBA" id="ARBA00023242"/>
    </source>
</evidence>
<accession>A0A2T2NE57</accession>
<dbReference type="InterPro" id="IPR007219">
    <property type="entry name" value="XnlR_reg_dom"/>
</dbReference>
<dbReference type="Proteomes" id="UP000240883">
    <property type="component" value="Unassembled WGS sequence"/>
</dbReference>
<evidence type="ECO:0000313" key="10">
    <source>
        <dbReference type="Proteomes" id="UP000240883"/>
    </source>
</evidence>
<dbReference type="Gene3D" id="4.10.240.10">
    <property type="entry name" value="Zn(2)-C6 fungal-type DNA-binding domain"/>
    <property type="match status" value="1"/>
</dbReference>
<keyword evidence="6" id="KW-0539">Nucleus</keyword>
<gene>
    <name evidence="9" type="ORF">BS50DRAFT_577070</name>
</gene>
<keyword evidence="4" id="KW-0238">DNA-binding</keyword>
<keyword evidence="5" id="KW-0804">Transcription</keyword>
<dbReference type="CDD" id="cd12148">
    <property type="entry name" value="fungal_TF_MHR"/>
    <property type="match status" value="1"/>
</dbReference>
<dbReference type="PANTHER" id="PTHR31845">
    <property type="entry name" value="FINGER DOMAIN PROTEIN, PUTATIVE-RELATED"/>
    <property type="match status" value="1"/>
</dbReference>
<feature type="domain" description="Zn(2)-C6 fungal-type" evidence="8">
    <location>
        <begin position="7"/>
        <end position="38"/>
    </location>
</feature>
<dbReference type="GO" id="GO:0008270">
    <property type="term" value="F:zinc ion binding"/>
    <property type="evidence" value="ECO:0007669"/>
    <property type="project" value="InterPro"/>
</dbReference>
<dbReference type="GO" id="GO:0005634">
    <property type="term" value="C:nucleus"/>
    <property type="evidence" value="ECO:0007669"/>
    <property type="project" value="UniProtKB-SubCell"/>
</dbReference>
<evidence type="ECO:0000256" key="2">
    <source>
        <dbReference type="ARBA" id="ARBA00022723"/>
    </source>
</evidence>
<reference evidence="9 10" key="1">
    <citation type="journal article" date="2018" name="Front. Microbiol.">
        <title>Genome-Wide Analysis of Corynespora cassiicola Leaf Fall Disease Putative Effectors.</title>
        <authorList>
            <person name="Lopez D."/>
            <person name="Ribeiro S."/>
            <person name="Label P."/>
            <person name="Fumanal B."/>
            <person name="Venisse J.S."/>
            <person name="Kohler A."/>
            <person name="de Oliveira R.R."/>
            <person name="Labutti K."/>
            <person name="Lipzen A."/>
            <person name="Lail K."/>
            <person name="Bauer D."/>
            <person name="Ohm R.A."/>
            <person name="Barry K.W."/>
            <person name="Spatafora J."/>
            <person name="Grigoriev I.V."/>
            <person name="Martin F.M."/>
            <person name="Pujade-Renaud V."/>
        </authorList>
    </citation>
    <scope>NUCLEOTIDE SEQUENCE [LARGE SCALE GENOMIC DNA]</scope>
    <source>
        <strain evidence="9 10">Philippines</strain>
    </source>
</reference>
<dbReference type="Pfam" id="PF00172">
    <property type="entry name" value="Zn_clus"/>
    <property type="match status" value="1"/>
</dbReference>
<dbReference type="InterPro" id="IPR036864">
    <property type="entry name" value="Zn2-C6_fun-type_DNA-bd_sf"/>
</dbReference>
<keyword evidence="7" id="KW-1133">Transmembrane helix</keyword>
<proteinExistence type="predicted"/>
<keyword evidence="7" id="KW-0812">Transmembrane</keyword>
<dbReference type="PROSITE" id="PS00463">
    <property type="entry name" value="ZN2_CY6_FUNGAL_1"/>
    <property type="match status" value="1"/>
</dbReference>
<evidence type="ECO:0000259" key="8">
    <source>
        <dbReference type="PROSITE" id="PS50048"/>
    </source>
</evidence>
<dbReference type="Pfam" id="PF04082">
    <property type="entry name" value="Fungal_trans"/>
    <property type="match status" value="1"/>
</dbReference>
<evidence type="ECO:0000256" key="3">
    <source>
        <dbReference type="ARBA" id="ARBA00023015"/>
    </source>
</evidence>
<keyword evidence="7" id="KW-0472">Membrane</keyword>
<dbReference type="CDD" id="cd00067">
    <property type="entry name" value="GAL4"/>
    <property type="match status" value="1"/>
</dbReference>
<dbReference type="STRING" id="1448308.A0A2T2NE57"/>
<sequence length="526" mass="58787">MKKRYRACEDCHRLKIKCDVSISAGGACERCTRNNLECIPAAPRLQRDRINELETQIQELRDALRHQSSTTPTPSPGNLLDDHDNAILSFLDARVSPAKQQDLVYLFAHHAGAAWPVIRMPLELDHIRTKSPILLLSVMAYAFTQETQGTKLEVHDELVRETMHILGEAVIGRGQRSLELVQALLVAAFWSKTTRVGEQGSCFQLVQLAADMAIDIGIAGPSLQPSPAAYFCRHEDPSSLEARRTWLACFVALSASSMSTRRPSPVPWDLYHQECLINLESEGEPYDVLLCQIVRVIQLIEEISHQLRLCHLATFVDGNDYNTHTIIETLKDKVDAWTVQIPPFLSSSHALKVWRHVALIRIHEVALHTPTNKASFAAPFIPGRIAVSDFPRPTNIIPPLRTALGAMIQNCHAVIDTASKMDPALVLSLPAFCFAPAVLYSLFVLVNALVAATDPSNTYGQCLIKDNFRIEQCGLKLLSMTAYLKSLDPTMSSFTTRFIDATGWLEQWYNDYNAILQRYETNIAHV</sequence>
<keyword evidence="10" id="KW-1185">Reference proteome</keyword>
<feature type="transmembrane region" description="Helical" evidence="7">
    <location>
        <begin position="425"/>
        <end position="450"/>
    </location>
</feature>
<evidence type="ECO:0000256" key="4">
    <source>
        <dbReference type="ARBA" id="ARBA00023125"/>
    </source>
</evidence>